<organism evidence="2 3">
    <name type="scientific">Ichnoviriform fugitivi</name>
    <dbReference type="NCBI Taxonomy" id="265522"/>
    <lineage>
        <taxon>Viruses</taxon>
        <taxon>Viruses incertae sedis</taxon>
        <taxon>Polydnaviriformidae</taxon>
        <taxon>Ichnoviriform</taxon>
    </lineage>
</organism>
<evidence type="ECO:0000313" key="2">
    <source>
        <dbReference type="EMBL" id="BAF45668.1"/>
    </source>
</evidence>
<name>A2Q0F3_9VIRU</name>
<dbReference type="Proteomes" id="UP000204242">
    <property type="component" value="Genome"/>
</dbReference>
<keyword evidence="1" id="KW-0472">Membrane</keyword>
<sequence length="139" mass="16179">MDTYQSTLCFVMLVITRVLIVIIHVLTTTTAERIINMPKQNSYLSLWDFQDFTSHNCLNFYGICLQVNTYHKKCYQCTNMHSCTQHNMLRITDIDVHISGLHNMYVSGLLHWHISSLQDLSQRPLQQRSASISTERKNA</sequence>
<protein>
    <submittedName>
        <fullName evidence="2">B16.1</fullName>
    </submittedName>
</protein>
<proteinExistence type="predicted"/>
<feature type="transmembrane region" description="Helical" evidence="1">
    <location>
        <begin position="7"/>
        <end position="26"/>
    </location>
</feature>
<dbReference type="RefSeq" id="YP_001031265.1">
    <property type="nucleotide sequence ID" value="NC_008968.1"/>
</dbReference>
<evidence type="ECO:0000313" key="3">
    <source>
        <dbReference type="Proteomes" id="UP000204242"/>
    </source>
</evidence>
<accession>A2Q0F3</accession>
<dbReference type="EMBL" id="AB291178">
    <property type="protein sequence ID" value="BAF45668.1"/>
    <property type="molecule type" value="Genomic_DNA"/>
</dbReference>
<dbReference type="GeneID" id="5076314"/>
<dbReference type="KEGG" id="vg:5076314"/>
<evidence type="ECO:0000256" key="1">
    <source>
        <dbReference type="SAM" id="Phobius"/>
    </source>
</evidence>
<keyword evidence="1" id="KW-0812">Transmembrane</keyword>
<reference evidence="2 3" key="1">
    <citation type="journal article" date="2007" name="Virology">
        <title>Shared and species-specific features among ichnovirus genomes.</title>
        <authorList>
            <person name="Tanaka K."/>
            <person name="Lapointe R."/>
            <person name="Barney W.E."/>
            <person name="Makkay A.M."/>
            <person name="Stoltz D."/>
            <person name="Cusson M."/>
            <person name="Webb B.A."/>
        </authorList>
    </citation>
    <scope>NUCLEOTIDE SEQUENCE [LARGE SCALE GENOMIC DNA]</scope>
</reference>
<keyword evidence="1" id="KW-1133">Transmembrane helix</keyword>